<gene>
    <name evidence="18" type="ORF">SAMN05421547_105240</name>
</gene>
<keyword evidence="8" id="KW-0408">Iron</keyword>
<dbReference type="InterPro" id="IPR000531">
    <property type="entry name" value="Beta-barrel_TonB"/>
</dbReference>
<dbReference type="GO" id="GO:0009279">
    <property type="term" value="C:cell outer membrane"/>
    <property type="evidence" value="ECO:0007669"/>
    <property type="project" value="UniProtKB-SubCell"/>
</dbReference>
<evidence type="ECO:0000259" key="17">
    <source>
        <dbReference type="SMART" id="SM00965"/>
    </source>
</evidence>
<evidence type="ECO:0000256" key="12">
    <source>
        <dbReference type="ARBA" id="ARBA00023170"/>
    </source>
</evidence>
<evidence type="ECO:0000256" key="7">
    <source>
        <dbReference type="ARBA" id="ARBA00022729"/>
    </source>
</evidence>
<dbReference type="RefSeq" id="WP_043790281.1">
    <property type="nucleotide sequence ID" value="NZ_CP141274.1"/>
</dbReference>
<dbReference type="Pfam" id="PF00593">
    <property type="entry name" value="TonB_dep_Rec_b-barrel"/>
    <property type="match status" value="1"/>
</dbReference>
<evidence type="ECO:0000256" key="4">
    <source>
        <dbReference type="ARBA" id="ARBA00022452"/>
    </source>
</evidence>
<evidence type="ECO:0000256" key="14">
    <source>
        <dbReference type="PROSITE-ProRule" id="PRU01360"/>
    </source>
</evidence>
<dbReference type="GO" id="GO:0038023">
    <property type="term" value="F:signaling receptor activity"/>
    <property type="evidence" value="ECO:0007669"/>
    <property type="project" value="InterPro"/>
</dbReference>
<keyword evidence="7 16" id="KW-0732">Signal</keyword>
<dbReference type="InterPro" id="IPR012910">
    <property type="entry name" value="Plug_dom"/>
</dbReference>
<feature type="domain" description="Secretin/TonB short N-terminal" evidence="17">
    <location>
        <begin position="63"/>
        <end position="114"/>
    </location>
</feature>
<dbReference type="InterPro" id="IPR011662">
    <property type="entry name" value="Secretin/TonB_short_N"/>
</dbReference>
<evidence type="ECO:0000313" key="18">
    <source>
        <dbReference type="EMBL" id="SDY53218.1"/>
    </source>
</evidence>
<dbReference type="Gene3D" id="2.170.130.10">
    <property type="entry name" value="TonB-dependent receptor, plug domain"/>
    <property type="match status" value="1"/>
</dbReference>
<dbReference type="InterPro" id="IPR036942">
    <property type="entry name" value="Beta-barrel_TonB_sf"/>
</dbReference>
<protein>
    <submittedName>
        <fullName evidence="18">Iron complex outermembrane recepter protein</fullName>
    </submittedName>
</protein>
<keyword evidence="9" id="KW-0406">Ion transport</keyword>
<dbReference type="InterPro" id="IPR010105">
    <property type="entry name" value="TonB_sidphr_rcpt"/>
</dbReference>
<evidence type="ECO:0000256" key="3">
    <source>
        <dbReference type="ARBA" id="ARBA00022448"/>
    </source>
</evidence>
<dbReference type="Gene3D" id="2.40.170.20">
    <property type="entry name" value="TonB-dependent receptor, beta-barrel domain"/>
    <property type="match status" value="1"/>
</dbReference>
<evidence type="ECO:0000256" key="9">
    <source>
        <dbReference type="ARBA" id="ARBA00023065"/>
    </source>
</evidence>
<name>A0A1H3KNB0_9BURK</name>
<dbReference type="Gene3D" id="3.55.50.30">
    <property type="match status" value="1"/>
</dbReference>
<evidence type="ECO:0000256" key="1">
    <source>
        <dbReference type="ARBA" id="ARBA00004571"/>
    </source>
</evidence>
<evidence type="ECO:0000256" key="15">
    <source>
        <dbReference type="RuleBase" id="RU003357"/>
    </source>
</evidence>
<evidence type="ECO:0000256" key="10">
    <source>
        <dbReference type="ARBA" id="ARBA00023077"/>
    </source>
</evidence>
<dbReference type="EMBL" id="FNPE01000005">
    <property type="protein sequence ID" value="SDY53218.1"/>
    <property type="molecule type" value="Genomic_DNA"/>
</dbReference>
<keyword evidence="11 14" id="KW-0472">Membrane</keyword>
<dbReference type="FunFam" id="2.40.170.20:FF:000005">
    <property type="entry name" value="TonB-dependent siderophore receptor"/>
    <property type="match status" value="1"/>
</dbReference>
<dbReference type="PANTHER" id="PTHR32552">
    <property type="entry name" value="FERRICHROME IRON RECEPTOR-RELATED"/>
    <property type="match status" value="1"/>
</dbReference>
<feature type="chain" id="PRO_5010360755" evidence="16">
    <location>
        <begin position="31"/>
        <end position="799"/>
    </location>
</feature>
<evidence type="ECO:0000256" key="13">
    <source>
        <dbReference type="ARBA" id="ARBA00023237"/>
    </source>
</evidence>
<keyword evidence="6 14" id="KW-0812">Transmembrane</keyword>
<dbReference type="Proteomes" id="UP000183417">
    <property type="component" value="Unassembled WGS sequence"/>
</dbReference>
<keyword evidence="10 15" id="KW-0798">TonB box</keyword>
<evidence type="ECO:0000256" key="8">
    <source>
        <dbReference type="ARBA" id="ARBA00023004"/>
    </source>
</evidence>
<evidence type="ECO:0000256" key="2">
    <source>
        <dbReference type="ARBA" id="ARBA00009810"/>
    </source>
</evidence>
<dbReference type="Pfam" id="PF07660">
    <property type="entry name" value="STN"/>
    <property type="match status" value="1"/>
</dbReference>
<comment type="subcellular location">
    <subcellularLocation>
        <location evidence="1 14">Cell outer membrane</location>
        <topology evidence="1 14">Multi-pass membrane protein</topology>
    </subcellularLocation>
</comment>
<evidence type="ECO:0000256" key="5">
    <source>
        <dbReference type="ARBA" id="ARBA00022496"/>
    </source>
</evidence>
<dbReference type="GO" id="GO:0015891">
    <property type="term" value="P:siderophore transport"/>
    <property type="evidence" value="ECO:0007669"/>
    <property type="project" value="InterPro"/>
</dbReference>
<dbReference type="PROSITE" id="PS52016">
    <property type="entry name" value="TONB_DEPENDENT_REC_3"/>
    <property type="match status" value="1"/>
</dbReference>
<dbReference type="InterPro" id="IPR039426">
    <property type="entry name" value="TonB-dep_rcpt-like"/>
</dbReference>
<evidence type="ECO:0000256" key="11">
    <source>
        <dbReference type="ARBA" id="ARBA00023136"/>
    </source>
</evidence>
<dbReference type="GO" id="GO:0015344">
    <property type="term" value="F:siderophore uptake transmembrane transporter activity"/>
    <property type="evidence" value="ECO:0007669"/>
    <property type="project" value="TreeGrafter"/>
</dbReference>
<keyword evidence="12" id="KW-0675">Receptor</keyword>
<dbReference type="GeneID" id="94691294"/>
<evidence type="ECO:0000313" key="19">
    <source>
        <dbReference type="Proteomes" id="UP000183417"/>
    </source>
</evidence>
<dbReference type="SUPFAM" id="SSF56935">
    <property type="entry name" value="Porins"/>
    <property type="match status" value="1"/>
</dbReference>
<dbReference type="InterPro" id="IPR037066">
    <property type="entry name" value="Plug_dom_sf"/>
</dbReference>
<keyword evidence="13 14" id="KW-0998">Cell outer membrane</keyword>
<dbReference type="SMART" id="SM00965">
    <property type="entry name" value="STN"/>
    <property type="match status" value="1"/>
</dbReference>
<keyword evidence="3 14" id="KW-0813">Transport</keyword>
<organism evidence="18 19">
    <name type="scientific">Delftia lacustris</name>
    <dbReference type="NCBI Taxonomy" id="558537"/>
    <lineage>
        <taxon>Bacteria</taxon>
        <taxon>Pseudomonadati</taxon>
        <taxon>Pseudomonadota</taxon>
        <taxon>Betaproteobacteria</taxon>
        <taxon>Burkholderiales</taxon>
        <taxon>Comamonadaceae</taxon>
        <taxon>Delftia</taxon>
    </lineage>
</organism>
<dbReference type="FunFam" id="2.170.130.10:FF:000001">
    <property type="entry name" value="Catecholate siderophore TonB-dependent receptor"/>
    <property type="match status" value="1"/>
</dbReference>
<sequence length="799" mass="87928">MPSLPRQHLLSLALATAFGSVSFWSTEAVAQATGQEAAQVFDIHVPAQALASAINELSRQTGTQMFAAGDLVAGLSSRAVNGRLTSEQALRELLAGTSLEAIRMNNGGFAIRRPAVSGATLPTINVTDSETAAGPVQGYVARRSSTGTKTDTPILETPQSITVIGAQEIETLKSQSLQDALGYAAGVTRAEGLDRTSDSLYLRGFRTTGMYRDGSLFTANIYDGRQEPYGLERIELLKGASSVIFGSVSPGGVVNTVSKRPTTEKIRELNIDAGSFGRRQVSGDFAGALDDEGKWSYRLVALKRDSDSFIDRVPDDRTYVAPSLKWQPDANTSLTLLAEVQKDRTTYVYGLPAYGTLLPNINGQIPRNRFIGEAGRDKFDLDRYSIGYLFEHAFSEKLKLRNSMRYYNAKSSYFSTDGWGLSADQRSVVERYYQPRWDRSSAFVTDTSLQYQLDQGRIKHTMLVGFDYALPKHETERYEQQAADLDVFNPVYGKPVGPVSPYYRSSWKNDYKRLGIYAQDQIKIDDKWVVLLGGRYDKVRFNETNFFTGDVSAANEKSSAFTGRLGVVYLAANGLAPFFSYSESFEPTQGQDRLGSRFKPTTGQQYEAGVRYQPSGSRAMVSAAVFQLTRQNLLVPDPQDASRAFNIQAGEVRSRGFELEARSSIGRNVNIIAAYAYTDARTTQASPLQPDELGKRSIGVPYNQISLWGDYSFGDFGLAGLKVGMGARYLGQTRGLAYGVPVSLPAFTLVDAMVSYTTGPWRFALNLTNLTDKTYIASCSYGCFYGEPRKVIGTATYRW</sequence>
<accession>A0A1H3KNB0</accession>
<evidence type="ECO:0000256" key="16">
    <source>
        <dbReference type="SAM" id="SignalP"/>
    </source>
</evidence>
<dbReference type="CDD" id="cd01347">
    <property type="entry name" value="ligand_gated_channel"/>
    <property type="match status" value="1"/>
</dbReference>
<keyword evidence="4 14" id="KW-1134">Transmembrane beta strand</keyword>
<dbReference type="PANTHER" id="PTHR32552:SF68">
    <property type="entry name" value="FERRICHROME OUTER MEMBRANE TRANSPORTER_PHAGE RECEPTOR"/>
    <property type="match status" value="1"/>
</dbReference>
<feature type="signal peptide" evidence="16">
    <location>
        <begin position="1"/>
        <end position="30"/>
    </location>
</feature>
<dbReference type="AlphaFoldDB" id="A0A1H3KNB0"/>
<comment type="similarity">
    <text evidence="2 14 15">Belongs to the TonB-dependent receptor family.</text>
</comment>
<evidence type="ECO:0000256" key="6">
    <source>
        <dbReference type="ARBA" id="ARBA00022692"/>
    </source>
</evidence>
<reference evidence="18 19" key="1">
    <citation type="submission" date="2016-10" db="EMBL/GenBank/DDBJ databases">
        <authorList>
            <person name="de Groot N.N."/>
        </authorList>
    </citation>
    <scope>NUCLEOTIDE SEQUENCE [LARGE SCALE GENOMIC DNA]</scope>
    <source>
        <strain evidence="18 19">LMG 24775</strain>
    </source>
</reference>
<keyword evidence="5" id="KW-0410">Iron transport</keyword>
<proteinExistence type="inferred from homology"/>
<dbReference type="NCBIfam" id="TIGR01783">
    <property type="entry name" value="TonB-siderophor"/>
    <property type="match status" value="1"/>
</dbReference>
<dbReference type="Pfam" id="PF07715">
    <property type="entry name" value="Plug"/>
    <property type="match status" value="1"/>
</dbReference>